<dbReference type="AlphaFoldDB" id="A0A9Q5B3K3"/>
<proteinExistence type="predicted"/>
<name>A0A9Q5B3K3_PSEFR</name>
<dbReference type="Proteomes" id="UP000564604">
    <property type="component" value="Unassembled WGS sequence"/>
</dbReference>
<accession>A0A9Q5B3K3</accession>
<dbReference type="RefSeq" id="WP_159259327.1">
    <property type="nucleotide sequence ID" value="NZ_CAUQAK010000076.1"/>
</dbReference>
<evidence type="ECO:0000313" key="2">
    <source>
        <dbReference type="Proteomes" id="UP000564604"/>
    </source>
</evidence>
<comment type="caution">
    <text evidence="1">The sequence shown here is derived from an EMBL/GenBank/DDBJ whole genome shotgun (WGS) entry which is preliminary data.</text>
</comment>
<protein>
    <submittedName>
        <fullName evidence="1">Uncharacterized protein</fullName>
    </submittedName>
</protein>
<sequence>MQRPLAALVQTHLHTVAQHKELAADGLFAQIVGQPVGGARHLAGAAVEGQQKQPVMHALAVTLLLAEQLDFAADLREQCGLAQLLIQIALMKFAAGLGPGDIKRIVGDGELARLFTQTVHAVDVIAKRSVLVAALLGNVVVAQQLLPHPLAHGIDGIRIDGLQAQALLECAFIQCFAGQQGMGKGQDFGA</sequence>
<evidence type="ECO:0000313" key="1">
    <source>
        <dbReference type="EMBL" id="NNB50233.1"/>
    </source>
</evidence>
<gene>
    <name evidence="1" type="ORF">HBN89_13285</name>
</gene>
<organism evidence="1 2">
    <name type="scientific">Pseudomonas fragi</name>
    <dbReference type="NCBI Taxonomy" id="296"/>
    <lineage>
        <taxon>Bacteria</taxon>
        <taxon>Pseudomonadati</taxon>
        <taxon>Pseudomonadota</taxon>
        <taxon>Gammaproteobacteria</taxon>
        <taxon>Pseudomonadales</taxon>
        <taxon>Pseudomonadaceae</taxon>
        <taxon>Pseudomonas</taxon>
    </lineage>
</organism>
<reference evidence="1 2" key="1">
    <citation type="journal article" date="2020" name="Front. Microbiol.">
        <title>Genetic Organization of the aprX-lipA2 Operon Affects the Proteolytic Potential of Pseudomonas Species in Milk.</title>
        <authorList>
            <person name="Maier C."/>
            <person name="Huptas C."/>
            <person name="von Neubeck M."/>
            <person name="Scherer S."/>
            <person name="Wenning M."/>
            <person name="Lucking G."/>
        </authorList>
    </citation>
    <scope>NUCLEOTIDE SEQUENCE [LARGE SCALE GENOMIC DNA]</scope>
    <source>
        <strain evidence="1 2">WS 5094</strain>
    </source>
</reference>
<dbReference type="EMBL" id="JAAQYX010000016">
    <property type="protein sequence ID" value="NNB50233.1"/>
    <property type="molecule type" value="Genomic_DNA"/>
</dbReference>